<evidence type="ECO:0000256" key="2">
    <source>
        <dbReference type="ARBA" id="ARBA00022692"/>
    </source>
</evidence>
<feature type="transmembrane region" description="Helical" evidence="5">
    <location>
        <begin position="12"/>
        <end position="33"/>
    </location>
</feature>
<evidence type="ECO:0000256" key="3">
    <source>
        <dbReference type="ARBA" id="ARBA00022989"/>
    </source>
</evidence>
<dbReference type="PANTHER" id="PTHR23017">
    <property type="entry name" value="SERPENTINE RECEPTOR, CLASS X"/>
    <property type="match status" value="1"/>
</dbReference>
<name>G0PM89_CAEBE</name>
<evidence type="ECO:0000259" key="6">
    <source>
        <dbReference type="PROSITE" id="PS50262"/>
    </source>
</evidence>
<dbReference type="EMBL" id="GL381304">
    <property type="protein sequence ID" value="EGT36821.1"/>
    <property type="molecule type" value="Genomic_DNA"/>
</dbReference>
<dbReference type="PROSITE" id="PS50262">
    <property type="entry name" value="G_PROTEIN_RECEP_F1_2"/>
    <property type="match status" value="1"/>
</dbReference>
<evidence type="ECO:0000313" key="8">
    <source>
        <dbReference type="Proteomes" id="UP000008068"/>
    </source>
</evidence>
<accession>G0PM89</accession>
<feature type="transmembrane region" description="Helical" evidence="5">
    <location>
        <begin position="122"/>
        <end position="144"/>
    </location>
</feature>
<dbReference type="GO" id="GO:0016020">
    <property type="term" value="C:membrane"/>
    <property type="evidence" value="ECO:0007669"/>
    <property type="project" value="UniProtKB-SubCell"/>
</dbReference>
<evidence type="ECO:0000256" key="4">
    <source>
        <dbReference type="ARBA" id="ARBA00023136"/>
    </source>
</evidence>
<keyword evidence="8" id="KW-1185">Reference proteome</keyword>
<feature type="transmembrane region" description="Helical" evidence="5">
    <location>
        <begin position="348"/>
        <end position="368"/>
    </location>
</feature>
<keyword evidence="2 5" id="KW-0812">Transmembrane</keyword>
<dbReference type="PANTHER" id="PTHR23017:SF18">
    <property type="entry name" value="G-PROTEIN COUPLED RECEPTORS FAMILY 1 PROFILE DOMAIN-CONTAINING PROTEIN"/>
    <property type="match status" value="1"/>
</dbReference>
<dbReference type="Gene3D" id="1.20.1070.10">
    <property type="entry name" value="Rhodopsin 7-helix transmembrane proteins"/>
    <property type="match status" value="2"/>
</dbReference>
<feature type="transmembrane region" description="Helical" evidence="5">
    <location>
        <begin position="176"/>
        <end position="196"/>
    </location>
</feature>
<evidence type="ECO:0000313" key="7">
    <source>
        <dbReference type="EMBL" id="EGT36821.1"/>
    </source>
</evidence>
<feature type="domain" description="G-protein coupled receptors family 1 profile" evidence="6">
    <location>
        <begin position="22"/>
        <end position="237"/>
    </location>
</feature>
<dbReference type="Pfam" id="PF10328">
    <property type="entry name" value="7TM_GPCR_Srx"/>
    <property type="match status" value="2"/>
</dbReference>
<dbReference type="InParanoid" id="G0PM89"/>
<reference evidence="8" key="1">
    <citation type="submission" date="2011-07" db="EMBL/GenBank/DDBJ databases">
        <authorList>
            <consortium name="Caenorhabditis brenneri Sequencing and Analysis Consortium"/>
            <person name="Wilson R.K."/>
        </authorList>
    </citation>
    <scope>NUCLEOTIDE SEQUENCE [LARGE SCALE GENOMIC DNA]</scope>
    <source>
        <strain evidence="8">PB2801</strain>
    </source>
</reference>
<dbReference type="InterPro" id="IPR017452">
    <property type="entry name" value="GPCR_Rhodpsn_7TM"/>
</dbReference>
<comment type="subcellular location">
    <subcellularLocation>
        <location evidence="1">Membrane</location>
    </subcellularLocation>
</comment>
<dbReference type="CDD" id="cd00637">
    <property type="entry name" value="7tm_classA_rhodopsin-like"/>
    <property type="match status" value="1"/>
</dbReference>
<protein>
    <recommendedName>
        <fullName evidence="6">G-protein coupled receptors family 1 profile domain-containing protein</fullName>
    </recommendedName>
</protein>
<feature type="transmembrane region" description="Helical" evidence="5">
    <location>
        <begin position="443"/>
        <end position="464"/>
    </location>
</feature>
<feature type="transmembrane region" description="Helical" evidence="5">
    <location>
        <begin position="308"/>
        <end position="336"/>
    </location>
</feature>
<dbReference type="STRING" id="135651.G0PM89"/>
<feature type="transmembrane region" description="Helical" evidence="5">
    <location>
        <begin position="243"/>
        <end position="262"/>
    </location>
</feature>
<evidence type="ECO:0000256" key="5">
    <source>
        <dbReference type="SAM" id="Phobius"/>
    </source>
</evidence>
<feature type="transmembrane region" description="Helical" evidence="5">
    <location>
        <begin position="151"/>
        <end position="170"/>
    </location>
</feature>
<feature type="transmembrane region" description="Helical" evidence="5">
    <location>
        <begin position="402"/>
        <end position="422"/>
    </location>
</feature>
<sequence>MDTAFNQTAYALLPISLIGFVVNWLVFFCFTHLNSMKHSFGYLSANQALADAMHSTAFLFYFCPMVLLDQPIMKEYSRHCGFVVVVVYELSIFSHFAISINRFCAVWIPFKYPRVFNKTNTFLIIFLIWIVIGSTDVLFFEYLCQISYNELTHSFAFTATEFCGTLGWYGDFVKNSIAVTIIVILDIATLFGVRRARLSANIDNDAHNRITKRERRFLKQTVLQGSIFMLELLTYFFTPQLTANIVVIFFGTSFAYVAVHVLDGSSIIRDSSIIASDFIDWIFGQLAELNTTFRDQPTMKALSGHCGFVVIVVYELSIFSHFAVSINRFCAVWIPLKYPRIFNKTNTFLIIVLIWIVIGSTDVLFFEYLCQAPYSERTRSFLFTATEFCGNLGWYGDFVKNTITVTIIVLLDIAALFGARLARLSSNISSNAHNRNIKKERRFLKQTVLQGSIFMFELLTYFFTPQLTNNIVVIFFGTSFAYVAVHVLDGIIVIWCNREVRRFLLCRKDLGKVSASNRS</sequence>
<evidence type="ECO:0000256" key="1">
    <source>
        <dbReference type="ARBA" id="ARBA00004370"/>
    </source>
</evidence>
<dbReference type="AlphaFoldDB" id="G0PM89"/>
<feature type="transmembrane region" description="Helical" evidence="5">
    <location>
        <begin position="80"/>
        <end position="110"/>
    </location>
</feature>
<gene>
    <name evidence="7" type="ORF">CAEBREN_28098</name>
</gene>
<organism evidence="8">
    <name type="scientific">Caenorhabditis brenneri</name>
    <name type="common">Nematode worm</name>
    <dbReference type="NCBI Taxonomy" id="135651"/>
    <lineage>
        <taxon>Eukaryota</taxon>
        <taxon>Metazoa</taxon>
        <taxon>Ecdysozoa</taxon>
        <taxon>Nematoda</taxon>
        <taxon>Chromadorea</taxon>
        <taxon>Rhabditida</taxon>
        <taxon>Rhabditina</taxon>
        <taxon>Rhabditomorpha</taxon>
        <taxon>Rhabditoidea</taxon>
        <taxon>Rhabditidae</taxon>
        <taxon>Peloderinae</taxon>
        <taxon>Caenorhabditis</taxon>
    </lineage>
</organism>
<dbReference type="InterPro" id="IPR019430">
    <property type="entry name" value="7TM_GPCR_serpentine_rcpt_Srx"/>
</dbReference>
<feature type="transmembrane region" description="Helical" evidence="5">
    <location>
        <begin position="48"/>
        <end position="68"/>
    </location>
</feature>
<keyword evidence="3 5" id="KW-1133">Transmembrane helix</keyword>
<dbReference type="SUPFAM" id="SSF81321">
    <property type="entry name" value="Family A G protein-coupled receptor-like"/>
    <property type="match status" value="2"/>
</dbReference>
<dbReference type="eggNOG" id="ENOG502TJD9">
    <property type="taxonomic scope" value="Eukaryota"/>
</dbReference>
<dbReference type="HOGENOM" id="CLU_027234_0_0_1"/>
<feature type="transmembrane region" description="Helical" evidence="5">
    <location>
        <begin position="470"/>
        <end position="495"/>
    </location>
</feature>
<dbReference type="Proteomes" id="UP000008068">
    <property type="component" value="Unassembled WGS sequence"/>
</dbReference>
<dbReference type="OrthoDB" id="5825164at2759"/>
<proteinExistence type="predicted"/>
<keyword evidence="4 5" id="KW-0472">Membrane</keyword>